<dbReference type="EMBL" id="KQ947419">
    <property type="protein sequence ID" value="KUJ14921.1"/>
    <property type="molecule type" value="Genomic_DNA"/>
</dbReference>
<name>A0A194X429_MOLSC</name>
<dbReference type="Pfam" id="PF20219">
    <property type="entry name" value="DUF6579"/>
    <property type="match status" value="1"/>
</dbReference>
<dbReference type="RefSeq" id="XP_018069276.1">
    <property type="nucleotide sequence ID" value="XM_018205190.1"/>
</dbReference>
<organism evidence="1 2">
    <name type="scientific">Mollisia scopiformis</name>
    <name type="common">Conifer needle endophyte fungus</name>
    <name type="synonym">Phialocephala scopiformis</name>
    <dbReference type="NCBI Taxonomy" id="149040"/>
    <lineage>
        <taxon>Eukaryota</taxon>
        <taxon>Fungi</taxon>
        <taxon>Dikarya</taxon>
        <taxon>Ascomycota</taxon>
        <taxon>Pezizomycotina</taxon>
        <taxon>Leotiomycetes</taxon>
        <taxon>Helotiales</taxon>
        <taxon>Mollisiaceae</taxon>
        <taxon>Mollisia</taxon>
    </lineage>
</organism>
<accession>A0A194X429</accession>
<dbReference type="Proteomes" id="UP000070700">
    <property type="component" value="Unassembled WGS sequence"/>
</dbReference>
<dbReference type="InParanoid" id="A0A194X429"/>
<keyword evidence="2" id="KW-1185">Reference proteome</keyword>
<dbReference type="STRING" id="149040.A0A194X429"/>
<gene>
    <name evidence="1" type="ORF">LY89DRAFT_124934</name>
</gene>
<protein>
    <submittedName>
        <fullName evidence="1">Uncharacterized protein</fullName>
    </submittedName>
</protein>
<dbReference type="GeneID" id="28814916"/>
<evidence type="ECO:0000313" key="2">
    <source>
        <dbReference type="Proteomes" id="UP000070700"/>
    </source>
</evidence>
<dbReference type="AlphaFoldDB" id="A0A194X429"/>
<dbReference type="OrthoDB" id="3852249at2759"/>
<evidence type="ECO:0000313" key="1">
    <source>
        <dbReference type="EMBL" id="KUJ14921.1"/>
    </source>
</evidence>
<reference evidence="1 2" key="1">
    <citation type="submission" date="2015-10" db="EMBL/GenBank/DDBJ databases">
        <title>Full genome of DAOMC 229536 Phialocephala scopiformis, a fungal endophyte of spruce producing the potent anti-insectan compound rugulosin.</title>
        <authorList>
            <consortium name="DOE Joint Genome Institute"/>
            <person name="Walker A.K."/>
            <person name="Frasz S.L."/>
            <person name="Seifert K.A."/>
            <person name="Miller J.D."/>
            <person name="Mondo S.J."/>
            <person name="Labutti K."/>
            <person name="Lipzen A."/>
            <person name="Dockter R."/>
            <person name="Kennedy M."/>
            <person name="Grigoriev I.V."/>
            <person name="Spatafora J.W."/>
        </authorList>
    </citation>
    <scope>NUCLEOTIDE SEQUENCE [LARGE SCALE GENOMIC DNA]</scope>
    <source>
        <strain evidence="1 2">CBS 120377</strain>
    </source>
</reference>
<dbReference type="InterPro" id="IPR046486">
    <property type="entry name" value="DUF6579"/>
</dbReference>
<proteinExistence type="predicted"/>
<dbReference type="KEGG" id="psco:LY89DRAFT_124934"/>
<sequence length="327" mass="34967">MPSALGWKGDAALVAYTNLANAVQTPAFKAAAATTASFVSFASVVLPICAVTSTITGIYAQAKLLELGQEITDNLKKLTESAQVANSLQYQAHFGQHVHDFVASRIRACKKSDADGKDSSTTDYFFVYHPRTDWHASFERHIEEKPLPNLLGWTHNLELIAHFVSQIRATIGPEATVHILMPSAHMYIVPEEFTLDQSLFPLVFEGELADSSEPYVYLNMPELDASSFHQIGRLPQCKKTESKAPTNETVRTLLSTSAAVPAGIVGGLGGTALGLVGLSVFCPFAGVPLIVGGLLAPGAVLGTASAMGAGVGVEKVYDHFHEKKTKN</sequence>